<dbReference type="EMBL" id="CP040004">
    <property type="protein sequence ID" value="QCT42050.1"/>
    <property type="molecule type" value="Genomic_DNA"/>
</dbReference>
<dbReference type="AlphaFoldDB" id="A0A4P9A2N4"/>
<gene>
    <name evidence="1" type="ORF">FBF37_01000</name>
</gene>
<accession>A0A4P9A2N4</accession>
<evidence type="ECO:0000313" key="1">
    <source>
        <dbReference type="EMBL" id="QCT42050.1"/>
    </source>
</evidence>
<dbReference type="KEGG" id="nft:FBF37_01000"/>
<keyword evidence="2" id="KW-1185">Reference proteome</keyword>
<organism evidence="1 2">
    <name type="scientific">Candidatus Nanosynbacter featherlites</name>
    <dbReference type="NCBI Taxonomy" id="2572088"/>
    <lineage>
        <taxon>Bacteria</taxon>
        <taxon>Candidatus Saccharimonadota</taxon>
        <taxon>Candidatus Saccharimonadia</taxon>
        <taxon>Candidatus Nanosynbacterales</taxon>
        <taxon>Candidatus Nanosynbacteraceae</taxon>
        <taxon>Candidatus Nanosynbacter</taxon>
    </lineage>
</organism>
<sequence>MPNPNILPSQIHAAAQDAWERAQSKQKASSDISQDFDATALFGALDTAVNEAQKQGTAGFGGLEQIDNLEIQYSFEQAFLFSERLVGYAGFSAPTPEQMLSAGVNFHYLAEQFERMEQEDGITPHIVLAPHGLGKENWLTIAKAMTLDKTIQDNPLGIDHKDYGLHIDNIIDNNTWRYLNQAPTSTTTPGLSTLPTHQIKDGDKTITWTLRLLSGTEEPAHLGMSYEQSQQQSPPLEHQTVAEALTDNLLAALRNNTPLIDRHHDSWCWRPANVISNSTPIITWDTPAFTRGHVLALYVLPAGYSGNDTGTRSPVG</sequence>
<reference evidence="1 2" key="1">
    <citation type="submission" date="2019-04" db="EMBL/GenBank/DDBJ databases">
        <title>Saccharibacteria TM7 genomes.</title>
        <authorList>
            <person name="Bor B."/>
            <person name="He X."/>
            <person name="Chen T."/>
            <person name="Dewhirst F.E."/>
        </authorList>
    </citation>
    <scope>NUCLEOTIDE SEQUENCE [LARGE SCALE GENOMIC DNA]</scope>
    <source>
        <strain evidence="1 2">BB001</strain>
    </source>
</reference>
<dbReference type="Proteomes" id="UP000310639">
    <property type="component" value="Chromosome"/>
</dbReference>
<dbReference type="RefSeq" id="WP_138078624.1">
    <property type="nucleotide sequence ID" value="NZ_CP040004.1"/>
</dbReference>
<evidence type="ECO:0000313" key="2">
    <source>
        <dbReference type="Proteomes" id="UP000310639"/>
    </source>
</evidence>
<proteinExistence type="predicted"/>
<protein>
    <submittedName>
        <fullName evidence="1">Uncharacterized protein</fullName>
    </submittedName>
</protein>
<name>A0A4P9A2N4_9BACT</name>